<reference evidence="3" key="1">
    <citation type="submission" date="2021-06" db="EMBL/GenBank/DDBJ databases">
        <authorList>
            <person name="Kallberg Y."/>
            <person name="Tangrot J."/>
            <person name="Rosling A."/>
        </authorList>
    </citation>
    <scope>NUCLEOTIDE SEQUENCE</scope>
    <source>
        <strain evidence="3">IN212</strain>
    </source>
</reference>
<protein>
    <submittedName>
        <fullName evidence="3">8142_t:CDS:1</fullName>
    </submittedName>
</protein>
<feature type="compositionally biased region" description="Basic and acidic residues" evidence="2">
    <location>
        <begin position="564"/>
        <end position="598"/>
    </location>
</feature>
<organism evidence="3 4">
    <name type="scientific">Racocetra fulgida</name>
    <dbReference type="NCBI Taxonomy" id="60492"/>
    <lineage>
        <taxon>Eukaryota</taxon>
        <taxon>Fungi</taxon>
        <taxon>Fungi incertae sedis</taxon>
        <taxon>Mucoromycota</taxon>
        <taxon>Glomeromycotina</taxon>
        <taxon>Glomeromycetes</taxon>
        <taxon>Diversisporales</taxon>
        <taxon>Gigasporaceae</taxon>
        <taxon>Racocetra</taxon>
    </lineage>
</organism>
<evidence type="ECO:0000313" key="3">
    <source>
        <dbReference type="EMBL" id="CAG8470745.1"/>
    </source>
</evidence>
<name>A0A9N8Z3Z5_9GLOM</name>
<feature type="coiled-coil region" evidence="1">
    <location>
        <begin position="83"/>
        <end position="134"/>
    </location>
</feature>
<keyword evidence="4" id="KW-1185">Reference proteome</keyword>
<dbReference type="AlphaFoldDB" id="A0A9N8Z3Z5"/>
<evidence type="ECO:0000313" key="4">
    <source>
        <dbReference type="Proteomes" id="UP000789396"/>
    </source>
</evidence>
<feature type="region of interest" description="Disordered" evidence="2">
    <location>
        <begin position="715"/>
        <end position="762"/>
    </location>
</feature>
<sequence>VIGFNLAIAGIYGYTLYQQKQEQAKIETFYQQETKKICEENNITAEEWKTIQDSSQPSIIDEYNIFSNSEELKTQQLENLKTVIQTKEEVRQKELEIQKKAENLQKVTELEEKLKKARENLEFKEKSLLLKEMEKANEYLDLEIDLDLGKVLATKIEKLPLPNEEELEIISQLRLTMDKFALIAFQAQYLTPNERQQVIENFPNFNQDLKLKLINSGLNQLGISTLKKKQIFVNFNHTIYNAKQNFGLTLKEKENILRMFINELDLTKEQQQALEQVGEDQKQPLLKAGLSRVNLTEEQKNQLVNLHPDTFKIFSLNEQQKNILQALAPLTREDKYSEDGLQIVRKLELKPSSQNFLVNEEIIPNPNLDFGEVKSPYLPLKLKFLTGEQKILRKEREAQEKQLRAEEILANKQSIITSLLDQGTEKEAVRKVIKTLSNDTLLSHQQYAELSTLLTKYPNKYYQEYLNSLTEVQITINKTILEKYASSQNPKEREIFKDLNLEELINEKINQALAGYQPQEVFYDSEEELEEQEENKESKETQEPKPSTSRYDDLFANLNQEEEERLRKKLEREETRKKLEEAELTPAREKALKEEQETHLANQKRIIEEQQQARQEAFNNQQKEAELAEEKKRKDIENLEKQNQFAKEQLEKQKELLEKETQEKLKNIAAEDEKERQKILKQQQEREIALENERRENERNLQVQKQRWEDELKKLKQNNEKELQEAKNKLDAEKKKAEEELNRLKEEEKLAEQEKEKREKELEKAKLLNKQKQAELEKEFEISKLQAKA</sequence>
<gene>
    <name evidence="3" type="ORF">RFULGI_LOCUS1105</name>
</gene>
<feature type="compositionally biased region" description="Acidic residues" evidence="2">
    <location>
        <begin position="525"/>
        <end position="534"/>
    </location>
</feature>
<dbReference type="EMBL" id="CAJVPZ010000608">
    <property type="protein sequence ID" value="CAG8470745.1"/>
    <property type="molecule type" value="Genomic_DNA"/>
</dbReference>
<feature type="coiled-coil region" evidence="1">
    <location>
        <begin position="382"/>
        <end position="411"/>
    </location>
</feature>
<comment type="caution">
    <text evidence="3">The sequence shown here is derived from an EMBL/GenBank/DDBJ whole genome shotgun (WGS) entry which is preliminary data.</text>
</comment>
<proteinExistence type="predicted"/>
<feature type="region of interest" description="Disordered" evidence="2">
    <location>
        <begin position="525"/>
        <end position="640"/>
    </location>
</feature>
<dbReference type="Proteomes" id="UP000789396">
    <property type="component" value="Unassembled WGS sequence"/>
</dbReference>
<feature type="compositionally biased region" description="Low complexity" evidence="2">
    <location>
        <begin position="609"/>
        <end position="622"/>
    </location>
</feature>
<feature type="compositionally biased region" description="Basic and acidic residues" evidence="2">
    <location>
        <begin position="623"/>
        <end position="640"/>
    </location>
</feature>
<evidence type="ECO:0000256" key="1">
    <source>
        <dbReference type="SAM" id="Coils"/>
    </source>
</evidence>
<keyword evidence="1" id="KW-0175">Coiled coil</keyword>
<feature type="non-terminal residue" evidence="3">
    <location>
        <position position="1"/>
    </location>
</feature>
<dbReference type="OrthoDB" id="2447933at2759"/>
<accession>A0A9N8Z3Z5</accession>
<evidence type="ECO:0000256" key="2">
    <source>
        <dbReference type="SAM" id="MobiDB-lite"/>
    </source>
</evidence>